<dbReference type="EMBL" id="UINC01043166">
    <property type="protein sequence ID" value="SVB46819.1"/>
    <property type="molecule type" value="Genomic_DNA"/>
</dbReference>
<dbReference type="AlphaFoldDB" id="A0A382E8U5"/>
<reference evidence="1" key="1">
    <citation type="submission" date="2018-05" db="EMBL/GenBank/DDBJ databases">
        <authorList>
            <person name="Lanie J.A."/>
            <person name="Ng W.-L."/>
            <person name="Kazmierczak K.M."/>
            <person name="Andrzejewski T.M."/>
            <person name="Davidsen T.M."/>
            <person name="Wayne K.J."/>
            <person name="Tettelin H."/>
            <person name="Glass J.I."/>
            <person name="Rusch D."/>
            <person name="Podicherti R."/>
            <person name="Tsui H.-C.T."/>
            <person name="Winkler M.E."/>
        </authorList>
    </citation>
    <scope>NUCLEOTIDE SEQUENCE</scope>
</reference>
<evidence type="ECO:0000313" key="1">
    <source>
        <dbReference type="EMBL" id="SVB46819.1"/>
    </source>
</evidence>
<accession>A0A382E8U5</accession>
<gene>
    <name evidence="1" type="ORF">METZ01_LOCUS199673</name>
</gene>
<name>A0A382E8U5_9ZZZZ</name>
<proteinExistence type="predicted"/>
<sequence length="42" mass="4804">MMTEPPKSDDSPDPLCKICNKPLKKHTFEQQKECSKKILGND</sequence>
<organism evidence="1">
    <name type="scientific">marine metagenome</name>
    <dbReference type="NCBI Taxonomy" id="408172"/>
    <lineage>
        <taxon>unclassified sequences</taxon>
        <taxon>metagenomes</taxon>
        <taxon>ecological metagenomes</taxon>
    </lineage>
</organism>
<protein>
    <submittedName>
        <fullName evidence="1">Uncharacterized protein</fullName>
    </submittedName>
</protein>